<reference evidence="10 11" key="1">
    <citation type="submission" date="2015-11" db="EMBL/GenBank/DDBJ databases">
        <authorList>
            <consortium name="Pathogen Informatics"/>
        </authorList>
    </citation>
    <scope>NUCLEOTIDE SEQUENCE [LARGE SCALE GENOMIC DNA]</scope>
    <source>
        <strain evidence="10 11">006A-0059</strain>
    </source>
</reference>
<comment type="similarity">
    <text evidence="6">Belongs to the ABC-4 integral membrane protein family.</text>
</comment>
<dbReference type="GO" id="GO:0005886">
    <property type="term" value="C:plasma membrane"/>
    <property type="evidence" value="ECO:0007669"/>
    <property type="project" value="UniProtKB-SubCell"/>
</dbReference>
<keyword evidence="11" id="KW-1185">Reference proteome</keyword>
<keyword evidence="10" id="KW-0449">Lipoprotein</keyword>
<dbReference type="RefSeq" id="WP_059435313.1">
    <property type="nucleotide sequence ID" value="NZ_FAVB01000004.1"/>
</dbReference>
<evidence type="ECO:0000256" key="7">
    <source>
        <dbReference type="SAM" id="Phobius"/>
    </source>
</evidence>
<evidence type="ECO:0000313" key="11">
    <source>
        <dbReference type="Proteomes" id="UP000052237"/>
    </source>
</evidence>
<keyword evidence="5 7" id="KW-0472">Membrane</keyword>
<evidence type="ECO:0000256" key="4">
    <source>
        <dbReference type="ARBA" id="ARBA00022989"/>
    </source>
</evidence>
<evidence type="ECO:0000259" key="9">
    <source>
        <dbReference type="Pfam" id="PF12704"/>
    </source>
</evidence>
<sequence>MVENKIFFIKIIFKSILSSRRGSFVMFISILFGAAIASALINLYTDIDKKVSSELNNYGANVVISPLNLENNYVNENELNAILNNIKDLKVSNKYLFGVANIGVSNAVIMGLEFANLRKIMPYIDLKSGEFIASDDGDKFALIGADLAKIIGAKPGDILEITPSNNEVYKVRIKGVVYDGQKEDNILMVSLDLAQDMFGKEDLINYANAIIDGDFDNIKKSIENVTNENIKFEIIGKISKAQGQILDKIKLLMFLIGVTILFITTVGINTTLSSILFSKVKEFALIRSLGSSKASLLKLILSEVFTICIVGSILGGFLGYVLAIFLGHIIFSSGVDFRLVSLVLAIVISLVFALLASFYPIKKALNQNIANLLRE</sequence>
<evidence type="ECO:0000256" key="3">
    <source>
        <dbReference type="ARBA" id="ARBA00022692"/>
    </source>
</evidence>
<dbReference type="GO" id="GO:0022857">
    <property type="term" value="F:transmembrane transporter activity"/>
    <property type="evidence" value="ECO:0007669"/>
    <property type="project" value="TreeGrafter"/>
</dbReference>
<evidence type="ECO:0000313" key="10">
    <source>
        <dbReference type="EMBL" id="CUU86187.1"/>
    </source>
</evidence>
<dbReference type="InterPro" id="IPR003838">
    <property type="entry name" value="ABC3_permease_C"/>
</dbReference>
<accession>A0A0S4SI79</accession>
<keyword evidence="4 7" id="KW-1133">Transmembrane helix</keyword>
<keyword evidence="3 7" id="KW-0812">Transmembrane</keyword>
<feature type="transmembrane region" description="Helical" evidence="7">
    <location>
        <begin position="337"/>
        <end position="359"/>
    </location>
</feature>
<evidence type="ECO:0000256" key="5">
    <source>
        <dbReference type="ARBA" id="ARBA00023136"/>
    </source>
</evidence>
<dbReference type="GO" id="GO:0016787">
    <property type="term" value="F:hydrolase activity"/>
    <property type="evidence" value="ECO:0007669"/>
    <property type="project" value="UniProtKB-KW"/>
</dbReference>
<dbReference type="EC" id="3.6.3.-" evidence="10"/>
<proteinExistence type="inferred from homology"/>
<comment type="subcellular location">
    <subcellularLocation>
        <location evidence="1">Cell membrane</location>
        <topology evidence="1">Multi-pass membrane protein</topology>
    </subcellularLocation>
</comment>
<keyword evidence="10" id="KW-0378">Hydrolase</keyword>
<name>A0A0S4SI79_CAMHY</name>
<dbReference type="InterPro" id="IPR050250">
    <property type="entry name" value="Macrolide_Exporter_MacB"/>
</dbReference>
<keyword evidence="2" id="KW-1003">Cell membrane</keyword>
<organism evidence="10 11">
    <name type="scientific">Campylobacter hyointestinalis subsp. hyointestinalis</name>
    <dbReference type="NCBI Taxonomy" id="91352"/>
    <lineage>
        <taxon>Bacteria</taxon>
        <taxon>Pseudomonadati</taxon>
        <taxon>Campylobacterota</taxon>
        <taxon>Epsilonproteobacteria</taxon>
        <taxon>Campylobacterales</taxon>
        <taxon>Campylobacteraceae</taxon>
        <taxon>Campylobacter</taxon>
    </lineage>
</organism>
<feature type="transmembrane region" description="Helical" evidence="7">
    <location>
        <begin position="299"/>
        <end position="331"/>
    </location>
</feature>
<protein>
    <submittedName>
        <fullName evidence="10">Integral membrane protein-permease component, involved in lipoprotein release</fullName>
        <ecNumber evidence="10">3.6.3.-</ecNumber>
    </submittedName>
</protein>
<comment type="caution">
    <text evidence="10">The sequence shown here is derived from an EMBL/GenBank/DDBJ whole genome shotgun (WGS) entry which is preliminary data.</text>
</comment>
<dbReference type="InterPro" id="IPR025857">
    <property type="entry name" value="MacB_PCD"/>
</dbReference>
<dbReference type="Proteomes" id="UP000052237">
    <property type="component" value="Unassembled WGS sequence"/>
</dbReference>
<feature type="transmembrane region" description="Helical" evidence="7">
    <location>
        <begin position="251"/>
        <end position="278"/>
    </location>
</feature>
<gene>
    <name evidence="10" type="primary">macB_3</name>
    <name evidence="10" type="ORF">ERS686654_01657</name>
</gene>
<evidence type="ECO:0000256" key="6">
    <source>
        <dbReference type="ARBA" id="ARBA00038076"/>
    </source>
</evidence>
<dbReference type="Pfam" id="PF12704">
    <property type="entry name" value="MacB_PCD"/>
    <property type="match status" value="1"/>
</dbReference>
<evidence type="ECO:0000259" key="8">
    <source>
        <dbReference type="Pfam" id="PF02687"/>
    </source>
</evidence>
<feature type="domain" description="MacB-like periplasmic core" evidence="9">
    <location>
        <begin position="23"/>
        <end position="198"/>
    </location>
</feature>
<evidence type="ECO:0000256" key="2">
    <source>
        <dbReference type="ARBA" id="ARBA00022475"/>
    </source>
</evidence>
<feature type="domain" description="ABC3 transporter permease C-terminal" evidence="8">
    <location>
        <begin position="255"/>
        <end position="369"/>
    </location>
</feature>
<dbReference type="Pfam" id="PF02687">
    <property type="entry name" value="FtsX"/>
    <property type="match status" value="1"/>
</dbReference>
<feature type="transmembrane region" description="Helical" evidence="7">
    <location>
        <begin position="24"/>
        <end position="44"/>
    </location>
</feature>
<dbReference type="EMBL" id="FAVB01000004">
    <property type="protein sequence ID" value="CUU86187.1"/>
    <property type="molecule type" value="Genomic_DNA"/>
</dbReference>
<evidence type="ECO:0000256" key="1">
    <source>
        <dbReference type="ARBA" id="ARBA00004651"/>
    </source>
</evidence>
<dbReference type="PANTHER" id="PTHR30572">
    <property type="entry name" value="MEMBRANE COMPONENT OF TRANSPORTER-RELATED"/>
    <property type="match status" value="1"/>
</dbReference>
<dbReference type="PANTHER" id="PTHR30572:SF4">
    <property type="entry name" value="ABC TRANSPORTER PERMEASE YTRF"/>
    <property type="match status" value="1"/>
</dbReference>
<dbReference type="AlphaFoldDB" id="A0A0S4SI79"/>